<protein>
    <submittedName>
        <fullName evidence="2">Uncharacterized protein</fullName>
    </submittedName>
</protein>
<accession>A0A3A8F0E6</accession>
<evidence type="ECO:0000256" key="1">
    <source>
        <dbReference type="SAM" id="Phobius"/>
    </source>
</evidence>
<keyword evidence="3" id="KW-1185">Reference proteome</keyword>
<dbReference type="EMBL" id="RAXT01000006">
    <property type="protein sequence ID" value="RKG39236.1"/>
    <property type="molecule type" value="Genomic_DNA"/>
</dbReference>
<dbReference type="AlphaFoldDB" id="A0A3A8F0E6"/>
<keyword evidence="1" id="KW-1133">Transmembrane helix</keyword>
<keyword evidence="1" id="KW-0472">Membrane</keyword>
<name>A0A3A8F0E6_9GAMM</name>
<keyword evidence="1" id="KW-0812">Transmembrane</keyword>
<dbReference type="RefSeq" id="WP_120383253.1">
    <property type="nucleotide sequence ID" value="NZ_RAXT01000006.1"/>
</dbReference>
<reference evidence="2 3" key="1">
    <citation type="submission" date="2018-09" db="EMBL/GenBank/DDBJ databases">
        <title>The draft genome of Acinetobacter spp. strains.</title>
        <authorList>
            <person name="Qin J."/>
            <person name="Feng Y."/>
            <person name="Zong Z."/>
        </authorList>
    </citation>
    <scope>NUCLEOTIDE SEQUENCE [LARGE SCALE GENOMIC DNA]</scope>
    <source>
        <strain evidence="2 3">WCHAc060115</strain>
    </source>
</reference>
<sequence>MKKLSQVFKDPLYFRFCCCFSGALIFALGGLLAYLCYIELSQFIWVIPCLLISLLIMIVGLITFLFTFADEKDLVDGNFIFLGPGLATDFLLLFIQIGLFISVGFISLILTLLIRLFIPLEIKTENDDVKE</sequence>
<feature type="transmembrane region" description="Helical" evidence="1">
    <location>
        <begin position="43"/>
        <end position="69"/>
    </location>
</feature>
<organism evidence="2 3">
    <name type="scientific">Acinetobacter rongchengensis</name>
    <dbReference type="NCBI Taxonomy" id="2419601"/>
    <lineage>
        <taxon>Bacteria</taxon>
        <taxon>Pseudomonadati</taxon>
        <taxon>Pseudomonadota</taxon>
        <taxon>Gammaproteobacteria</taxon>
        <taxon>Moraxellales</taxon>
        <taxon>Moraxellaceae</taxon>
        <taxon>Acinetobacter</taxon>
    </lineage>
</organism>
<comment type="caution">
    <text evidence="2">The sequence shown here is derived from an EMBL/GenBank/DDBJ whole genome shotgun (WGS) entry which is preliminary data.</text>
</comment>
<gene>
    <name evidence="2" type="ORF">D7V20_05160</name>
</gene>
<feature type="transmembrane region" description="Helical" evidence="1">
    <location>
        <begin position="12"/>
        <end position="37"/>
    </location>
</feature>
<dbReference type="Proteomes" id="UP000280405">
    <property type="component" value="Unassembled WGS sequence"/>
</dbReference>
<evidence type="ECO:0000313" key="3">
    <source>
        <dbReference type="Proteomes" id="UP000280405"/>
    </source>
</evidence>
<proteinExistence type="predicted"/>
<evidence type="ECO:0000313" key="2">
    <source>
        <dbReference type="EMBL" id="RKG39236.1"/>
    </source>
</evidence>
<feature type="transmembrane region" description="Helical" evidence="1">
    <location>
        <begin position="90"/>
        <end position="118"/>
    </location>
</feature>